<name>A0A1Q9EQV5_SYMMI</name>
<evidence type="ECO:0000313" key="3">
    <source>
        <dbReference type="Proteomes" id="UP000186817"/>
    </source>
</evidence>
<dbReference type="EMBL" id="LSRX01000090">
    <property type="protein sequence ID" value="OLQ09814.1"/>
    <property type="molecule type" value="Genomic_DNA"/>
</dbReference>
<comment type="caution">
    <text evidence="2">The sequence shown here is derived from an EMBL/GenBank/DDBJ whole genome shotgun (WGS) entry which is preliminary data.</text>
</comment>
<feature type="region of interest" description="Disordered" evidence="1">
    <location>
        <begin position="66"/>
        <end position="85"/>
    </location>
</feature>
<reference evidence="2 3" key="1">
    <citation type="submission" date="2016-02" db="EMBL/GenBank/DDBJ databases">
        <title>Genome analysis of coral dinoflagellate symbionts highlights evolutionary adaptations to a symbiotic lifestyle.</title>
        <authorList>
            <person name="Aranda M."/>
            <person name="Li Y."/>
            <person name="Liew Y.J."/>
            <person name="Baumgarten S."/>
            <person name="Simakov O."/>
            <person name="Wilson M."/>
            <person name="Piel J."/>
            <person name="Ashoor H."/>
            <person name="Bougouffa S."/>
            <person name="Bajic V.B."/>
            <person name="Ryu T."/>
            <person name="Ravasi T."/>
            <person name="Bayer T."/>
            <person name="Micklem G."/>
            <person name="Kim H."/>
            <person name="Bhak J."/>
            <person name="Lajeunesse T.C."/>
            <person name="Voolstra C.R."/>
        </authorList>
    </citation>
    <scope>NUCLEOTIDE SEQUENCE [LARGE SCALE GENOMIC DNA]</scope>
    <source>
        <strain evidence="2 3">CCMP2467</strain>
    </source>
</reference>
<keyword evidence="3" id="KW-1185">Reference proteome</keyword>
<dbReference type="Proteomes" id="UP000186817">
    <property type="component" value="Unassembled WGS sequence"/>
</dbReference>
<dbReference type="OrthoDB" id="440311at2759"/>
<gene>
    <name evidence="2" type="ORF">AK812_SmicGene6557</name>
</gene>
<sequence length="164" mass="17413">MLKSSGSSALNSWSDFSTSSCELAQQIARLQKRTSFRGIFRGGPELVMLAFASAASPSQWDFGSRLQGRAAPVSSPAGPCTGPGQRGTPAYGYLSLALAALAAPRISRGRAPGSRIVRLAEPNPSSYVPILVEIEGDKAYQIEVRPSDTAKIVKAEEEEQEKGE</sequence>
<evidence type="ECO:0000313" key="2">
    <source>
        <dbReference type="EMBL" id="OLQ09814.1"/>
    </source>
</evidence>
<dbReference type="AlphaFoldDB" id="A0A1Q9EQV5"/>
<accession>A0A1Q9EQV5</accession>
<evidence type="ECO:0000256" key="1">
    <source>
        <dbReference type="SAM" id="MobiDB-lite"/>
    </source>
</evidence>
<organism evidence="2 3">
    <name type="scientific">Symbiodinium microadriaticum</name>
    <name type="common">Dinoflagellate</name>
    <name type="synonym">Zooxanthella microadriatica</name>
    <dbReference type="NCBI Taxonomy" id="2951"/>
    <lineage>
        <taxon>Eukaryota</taxon>
        <taxon>Sar</taxon>
        <taxon>Alveolata</taxon>
        <taxon>Dinophyceae</taxon>
        <taxon>Suessiales</taxon>
        <taxon>Symbiodiniaceae</taxon>
        <taxon>Symbiodinium</taxon>
    </lineage>
</organism>
<protein>
    <submittedName>
        <fullName evidence="2">Uncharacterized protein</fullName>
    </submittedName>
</protein>
<proteinExistence type="predicted"/>